<comment type="cofactor">
    <cofactor evidence="1 9">
        <name>Zn(2+)</name>
        <dbReference type="ChEBI" id="CHEBI:29105"/>
    </cofactor>
</comment>
<dbReference type="GO" id="GO:0008270">
    <property type="term" value="F:zinc ion binding"/>
    <property type="evidence" value="ECO:0007669"/>
    <property type="project" value="InterPro"/>
</dbReference>
<dbReference type="Proteomes" id="UP000648187">
    <property type="component" value="Unassembled WGS sequence"/>
</dbReference>
<keyword evidence="4 9" id="KW-0862">Zinc</keyword>
<evidence type="ECO:0000256" key="7">
    <source>
        <dbReference type="ARBA" id="ARBA00026132"/>
    </source>
</evidence>
<protein>
    <recommendedName>
        <fullName evidence="7">Sorbitol dehydrogenase</fullName>
    </recommendedName>
    <alternativeName>
        <fullName evidence="8">Polyol dehydrogenase</fullName>
    </alternativeName>
</protein>
<evidence type="ECO:0000313" key="12">
    <source>
        <dbReference type="Proteomes" id="UP000648187"/>
    </source>
</evidence>
<dbReference type="PANTHER" id="PTHR43161">
    <property type="entry name" value="SORBITOL DEHYDROGENASE"/>
    <property type="match status" value="1"/>
</dbReference>
<proteinExistence type="inferred from homology"/>
<dbReference type="Gene3D" id="3.40.50.720">
    <property type="entry name" value="NAD(P)-binding Rossmann-like Domain"/>
    <property type="match status" value="2"/>
</dbReference>
<dbReference type="PANTHER" id="PTHR43161:SF9">
    <property type="entry name" value="SORBITOL DEHYDROGENASE"/>
    <property type="match status" value="1"/>
</dbReference>
<evidence type="ECO:0000256" key="6">
    <source>
        <dbReference type="ARBA" id="ARBA00023027"/>
    </source>
</evidence>
<keyword evidence="12" id="KW-1185">Reference proteome</keyword>
<dbReference type="GO" id="GO:0006062">
    <property type="term" value="P:sorbitol catabolic process"/>
    <property type="evidence" value="ECO:0007669"/>
    <property type="project" value="TreeGrafter"/>
</dbReference>
<organism evidence="11 12">
    <name type="scientific">Spodoptera exigua</name>
    <name type="common">Beet armyworm</name>
    <name type="synonym">Noctua fulgens</name>
    <dbReference type="NCBI Taxonomy" id="7107"/>
    <lineage>
        <taxon>Eukaryota</taxon>
        <taxon>Metazoa</taxon>
        <taxon>Ecdysozoa</taxon>
        <taxon>Arthropoda</taxon>
        <taxon>Hexapoda</taxon>
        <taxon>Insecta</taxon>
        <taxon>Pterygota</taxon>
        <taxon>Neoptera</taxon>
        <taxon>Endopterygota</taxon>
        <taxon>Lepidoptera</taxon>
        <taxon>Glossata</taxon>
        <taxon>Ditrysia</taxon>
        <taxon>Noctuoidea</taxon>
        <taxon>Noctuidae</taxon>
        <taxon>Amphipyrinae</taxon>
        <taxon>Spodoptera</taxon>
    </lineage>
</organism>
<evidence type="ECO:0000256" key="1">
    <source>
        <dbReference type="ARBA" id="ARBA00001947"/>
    </source>
</evidence>
<keyword evidence="6" id="KW-0520">NAD</keyword>
<name>A0A835GJN2_SPOEX</name>
<evidence type="ECO:0000256" key="3">
    <source>
        <dbReference type="ARBA" id="ARBA00022723"/>
    </source>
</evidence>
<dbReference type="InterPro" id="IPR013154">
    <property type="entry name" value="ADH-like_N"/>
</dbReference>
<keyword evidence="5" id="KW-0560">Oxidoreductase</keyword>
<keyword evidence="3 9" id="KW-0479">Metal-binding</keyword>
<evidence type="ECO:0000259" key="10">
    <source>
        <dbReference type="SMART" id="SM00829"/>
    </source>
</evidence>
<reference evidence="11" key="1">
    <citation type="submission" date="2020-08" db="EMBL/GenBank/DDBJ databases">
        <title>Spodoptera exigua strain:BAW_Kor-Di-RS1 Genome sequencing and assembly.</title>
        <authorList>
            <person name="Kim J."/>
            <person name="Nam H.Y."/>
            <person name="Kwon M."/>
            <person name="Choi J.H."/>
            <person name="Cho S.R."/>
            <person name="Kim G.-H."/>
        </authorList>
    </citation>
    <scope>NUCLEOTIDE SEQUENCE</scope>
    <source>
        <strain evidence="11">BAW_Kor-Di-RS1</strain>
        <tissue evidence="11">Whole-body</tissue>
    </source>
</reference>
<dbReference type="InterPro" id="IPR013149">
    <property type="entry name" value="ADH-like_C"/>
</dbReference>
<dbReference type="InterPro" id="IPR020843">
    <property type="entry name" value="ER"/>
</dbReference>
<evidence type="ECO:0000256" key="2">
    <source>
        <dbReference type="ARBA" id="ARBA00008072"/>
    </source>
</evidence>
<sequence>MPITKRQASSTCKMAADNLTALLKKPKDLQLVQTPIPEIADDEVLLRMDCVGICGSDVHYWQTGACGHFVLKEPMIMGHEASGVVAKLGAKVKNLKVGDRVAIEPGVPCRYCEFCKTGRYHLCPDMVFCATPPVHGNLVRYYKHAADFCYKLPDHVTMEEGALLEPLSVGIHACRRAGLTGGHNVLVLGAGPIGLVTMLSAKAMGASKVLMTDVLQSRLDFAKKLGADATILSTKDTSEEDMVKKIHELLGGQPDISFDASGAQATVRMAMLATKSGGVAVLVGMGAPEQTVPLAGALAREVDIRGIFRYVNEYPIALNMVASGKINVKPLVTHHFTMEETLQAYEVARQGAGIKSRDSNSTMADNIAAVLHGPYDIRIENIPVPKINDDEVLVKMDCVGICGSDVKLYTTGACGMETISEPVVIGHEGAGVVVEVGSKVSSLVVGDRVAIEPTQPCRACEYCKVGRYNLCVAPRYCSTTGAPGNLCRYYKHVADFCHKMPDNLSMEEGAAVQPLAIAMHACNRAEIRLGQRVLILGGGPIGILCAMTARAMGASTILITDVVQSRLDTARELGADYTLLVKRDYSDQEVVDGIVAQLGCQPDVTIDACGYASAQRVAMLVNYYAIDTKTLLGSPAARLSNNLVRLRVTNLMVTKTGGVLLVVGIADNKVEVPLSQALLREVDVRGSFRIVNT</sequence>
<dbReference type="InterPro" id="IPR036291">
    <property type="entry name" value="NAD(P)-bd_dom_sf"/>
</dbReference>
<dbReference type="AlphaFoldDB" id="A0A835GJN2"/>
<comment type="similarity">
    <text evidence="2 9">Belongs to the zinc-containing alcohol dehydrogenase family.</text>
</comment>
<dbReference type="SUPFAM" id="SSF50129">
    <property type="entry name" value="GroES-like"/>
    <property type="match status" value="2"/>
</dbReference>
<dbReference type="Gene3D" id="3.90.180.10">
    <property type="entry name" value="Medium-chain alcohol dehydrogenases, catalytic domain"/>
    <property type="match status" value="2"/>
</dbReference>
<evidence type="ECO:0000256" key="4">
    <source>
        <dbReference type="ARBA" id="ARBA00022833"/>
    </source>
</evidence>
<feature type="domain" description="Enoyl reductase (ER)" evidence="10">
    <location>
        <begin position="373"/>
        <end position="663"/>
    </location>
</feature>
<evidence type="ECO:0000313" key="11">
    <source>
        <dbReference type="EMBL" id="KAF9419895.1"/>
    </source>
</evidence>
<dbReference type="InterPro" id="IPR011032">
    <property type="entry name" value="GroES-like_sf"/>
</dbReference>
<dbReference type="InterPro" id="IPR045306">
    <property type="entry name" value="SDH-like"/>
</dbReference>
<dbReference type="EMBL" id="JACKWZ010000038">
    <property type="protein sequence ID" value="KAF9419895.1"/>
    <property type="molecule type" value="Genomic_DNA"/>
</dbReference>
<dbReference type="GO" id="GO:0003939">
    <property type="term" value="F:L-iditol 2-dehydrogenase (NAD+) activity"/>
    <property type="evidence" value="ECO:0007669"/>
    <property type="project" value="TreeGrafter"/>
</dbReference>
<dbReference type="CDD" id="cd05285">
    <property type="entry name" value="sorbitol_DH"/>
    <property type="match status" value="2"/>
</dbReference>
<accession>A0A835GJN2</accession>
<evidence type="ECO:0000256" key="8">
    <source>
        <dbReference type="ARBA" id="ARBA00032485"/>
    </source>
</evidence>
<evidence type="ECO:0000256" key="5">
    <source>
        <dbReference type="ARBA" id="ARBA00023002"/>
    </source>
</evidence>
<gene>
    <name evidence="11" type="ORF">HW555_003728</name>
</gene>
<dbReference type="FunFam" id="3.40.50.720:FF:000068">
    <property type="entry name" value="Sorbitol dehydrogenase"/>
    <property type="match status" value="1"/>
</dbReference>
<dbReference type="PROSITE" id="PS00059">
    <property type="entry name" value="ADH_ZINC"/>
    <property type="match status" value="2"/>
</dbReference>
<dbReference type="Pfam" id="PF00107">
    <property type="entry name" value="ADH_zinc_N"/>
    <property type="match status" value="2"/>
</dbReference>
<dbReference type="InterPro" id="IPR002328">
    <property type="entry name" value="ADH_Zn_CS"/>
</dbReference>
<evidence type="ECO:0000256" key="9">
    <source>
        <dbReference type="RuleBase" id="RU361277"/>
    </source>
</evidence>
<dbReference type="SMART" id="SM00829">
    <property type="entry name" value="PKS_ER"/>
    <property type="match status" value="1"/>
</dbReference>
<dbReference type="Pfam" id="PF08240">
    <property type="entry name" value="ADH_N"/>
    <property type="match status" value="2"/>
</dbReference>
<comment type="caution">
    <text evidence="11">The sequence shown here is derived from an EMBL/GenBank/DDBJ whole genome shotgun (WGS) entry which is preliminary data.</text>
</comment>
<dbReference type="SUPFAM" id="SSF51735">
    <property type="entry name" value="NAD(P)-binding Rossmann-fold domains"/>
    <property type="match status" value="2"/>
</dbReference>